<name>A0A8D8SMD0_9HEMI</name>
<reference evidence="1" key="1">
    <citation type="submission" date="2021-05" db="EMBL/GenBank/DDBJ databases">
        <authorList>
            <person name="Alioto T."/>
            <person name="Alioto T."/>
            <person name="Gomez Garrido J."/>
        </authorList>
    </citation>
    <scope>NUCLEOTIDE SEQUENCE</scope>
</reference>
<sequence length="129" mass="15122">MTPLVQWLTPSLRLRESFTPLRRALRHTRKGLFFSFFTPKSRCLNQNIILVSHFTITVSHVSISQPFVQLEKNKVILIFIWQPLRCVSLLESFYSFLTNEFCKCLKVQVWLIGRIPTLAEINVTRIEGK</sequence>
<evidence type="ECO:0000313" key="1">
    <source>
        <dbReference type="EMBL" id="CAG6672486.1"/>
    </source>
</evidence>
<dbReference type="EMBL" id="HBUF01228726">
    <property type="protein sequence ID" value="CAG6672486.1"/>
    <property type="molecule type" value="Transcribed_RNA"/>
</dbReference>
<organism evidence="1">
    <name type="scientific">Cacopsylla melanoneura</name>
    <dbReference type="NCBI Taxonomy" id="428564"/>
    <lineage>
        <taxon>Eukaryota</taxon>
        <taxon>Metazoa</taxon>
        <taxon>Ecdysozoa</taxon>
        <taxon>Arthropoda</taxon>
        <taxon>Hexapoda</taxon>
        <taxon>Insecta</taxon>
        <taxon>Pterygota</taxon>
        <taxon>Neoptera</taxon>
        <taxon>Paraneoptera</taxon>
        <taxon>Hemiptera</taxon>
        <taxon>Sternorrhyncha</taxon>
        <taxon>Psylloidea</taxon>
        <taxon>Psyllidae</taxon>
        <taxon>Psyllinae</taxon>
        <taxon>Cacopsylla</taxon>
    </lineage>
</organism>
<accession>A0A8D8SMD0</accession>
<dbReference type="AlphaFoldDB" id="A0A8D8SMD0"/>
<protein>
    <submittedName>
        <fullName evidence="1">Uncharacterized protein</fullName>
    </submittedName>
</protein>
<dbReference type="EMBL" id="HBUF01228725">
    <property type="protein sequence ID" value="CAG6672485.1"/>
    <property type="molecule type" value="Transcribed_RNA"/>
</dbReference>
<proteinExistence type="predicted"/>
<dbReference type="EMBL" id="HBUF01228723">
    <property type="protein sequence ID" value="CAG6672484.1"/>
    <property type="molecule type" value="Transcribed_RNA"/>
</dbReference>